<reference evidence="1" key="2">
    <citation type="journal article" date="2017" name="Nat. Ecol. Evol.">
        <title>Lineage-specific genetic innovations streamline the genomes of Armillaria species to pathogenesis.</title>
        <authorList>
            <consortium name="DOE Joint Genome Institute"/>
            <person name="Sipos G."/>
            <person name="Prasanna A.N."/>
            <person name="Walter M.C."/>
            <person name="O'Connor E."/>
            <person name="Balint B."/>
            <person name="Krizsan K."/>
            <person name="Kiss B."/>
            <person name="Hess J."/>
            <person name="Varga T."/>
            <person name="Slot J."/>
            <person name="Riley R."/>
            <person name="Boka B."/>
            <person name="Rigling D."/>
            <person name="Barry K."/>
            <person name="Lee J."/>
            <person name="Mihaltcheva S."/>
            <person name="LaButti K."/>
            <person name="Lipzen A."/>
            <person name="Waldron R."/>
            <person name="Moloney N.M."/>
            <person name="Sperisen C."/>
            <person name="Kredics L."/>
            <person name="Vagvolgyi C."/>
            <person name="Patrignani A."/>
            <person name="Fitzpatrick D."/>
            <person name="Nagy I."/>
            <person name="Doyle S."/>
            <person name="Anderson J."/>
            <person name="Grigoriev I.V."/>
            <person name="Guldener U."/>
            <person name="Munsterkotter M."/>
            <person name="Nagy L.G."/>
        </authorList>
    </citation>
    <scope>NUCLEOTIDE SEQUENCE [LARGE SCALE GENOMIC DNA]</scope>
    <source>
        <strain evidence="1">Ar21-2</strain>
    </source>
</reference>
<evidence type="ECO:0000313" key="2">
    <source>
        <dbReference type="EMBL" id="PBK79745.1"/>
    </source>
</evidence>
<proteinExistence type="predicted"/>
<organism evidence="1 3">
    <name type="scientific">Armillaria gallica</name>
    <name type="common">Bulbous honey fungus</name>
    <name type="synonym">Armillaria bulbosa</name>
    <dbReference type="NCBI Taxonomy" id="47427"/>
    <lineage>
        <taxon>Eukaryota</taxon>
        <taxon>Fungi</taxon>
        <taxon>Dikarya</taxon>
        <taxon>Basidiomycota</taxon>
        <taxon>Agaricomycotina</taxon>
        <taxon>Agaricomycetes</taxon>
        <taxon>Agaricomycetidae</taxon>
        <taxon>Agaricales</taxon>
        <taxon>Marasmiineae</taxon>
        <taxon>Physalacriaceae</taxon>
        <taxon>Armillaria</taxon>
    </lineage>
</organism>
<protein>
    <submittedName>
        <fullName evidence="1">Uncharacterized protein</fullName>
    </submittedName>
</protein>
<dbReference type="EMBL" id="KZ293776">
    <property type="protein sequence ID" value="PBK79441.1"/>
    <property type="molecule type" value="Genomic_DNA"/>
</dbReference>
<dbReference type="Proteomes" id="UP000217790">
    <property type="component" value="Unassembled WGS sequence"/>
</dbReference>
<feature type="non-terminal residue" evidence="1">
    <location>
        <position position="1"/>
    </location>
</feature>
<dbReference type="EMBL" id="KZ293762">
    <property type="protein sequence ID" value="PBK79745.1"/>
    <property type="molecule type" value="Genomic_DNA"/>
</dbReference>
<dbReference type="AlphaFoldDB" id="A0A2H3C8P1"/>
<accession>A0A2H3C8P1</accession>
<name>A0A2H3C8P1_ARMGA</name>
<gene>
    <name evidence="2" type="ORF">ARMGADRAFT_950482</name>
    <name evidence="1" type="ORF">ARMGADRAFT_950860</name>
</gene>
<evidence type="ECO:0000313" key="3">
    <source>
        <dbReference type="Proteomes" id="UP000217790"/>
    </source>
</evidence>
<keyword evidence="3" id="KW-1185">Reference proteome</keyword>
<sequence>LNNCRSHQSYYTALSRTATAAGTLTLPSIGSNQSSPIDSKKIQGGCSGFLQQEFRKLELLDDITTQQYHSLAPITVTGDT</sequence>
<reference evidence="3" key="1">
    <citation type="journal article" date="2017" name="Nat. Ecol. Evol.">
        <title>Genome expansion and lineage-specific genetic innovations in the forest pathogenic fungi Armillaria.</title>
        <authorList>
            <person name="Sipos G."/>
            <person name="Prasanna A.N."/>
            <person name="Walter M.C."/>
            <person name="O'Connor E."/>
            <person name="Balint B."/>
            <person name="Krizsan K."/>
            <person name="Kiss B."/>
            <person name="Hess J."/>
            <person name="Varga T."/>
            <person name="Slot J."/>
            <person name="Riley R."/>
            <person name="Boka B."/>
            <person name="Rigling D."/>
            <person name="Barry K."/>
            <person name="Lee J."/>
            <person name="Mihaltcheva S."/>
            <person name="LaButti K."/>
            <person name="Lipzen A."/>
            <person name="Waldron R."/>
            <person name="Moloney N.M."/>
            <person name="Sperisen C."/>
            <person name="Kredics L."/>
            <person name="Vagvoelgyi C."/>
            <person name="Patrignani A."/>
            <person name="Fitzpatrick D."/>
            <person name="Nagy I."/>
            <person name="Doyle S."/>
            <person name="Anderson J.B."/>
            <person name="Grigoriev I.V."/>
            <person name="Gueldener U."/>
            <person name="Muensterkoetter M."/>
            <person name="Nagy L.G."/>
        </authorList>
    </citation>
    <scope>NUCLEOTIDE SEQUENCE [LARGE SCALE GENOMIC DNA]</scope>
    <source>
        <strain evidence="3">Ar21-2</strain>
    </source>
</reference>
<dbReference type="OrthoDB" id="3247165at2759"/>
<dbReference type="InParanoid" id="A0A2H3C8P1"/>
<evidence type="ECO:0000313" key="1">
    <source>
        <dbReference type="EMBL" id="PBK79441.1"/>
    </source>
</evidence>